<proteinExistence type="predicted"/>
<feature type="transmembrane region" description="Helical" evidence="1">
    <location>
        <begin position="43"/>
        <end position="64"/>
    </location>
</feature>
<dbReference type="Proteomes" id="UP000282028">
    <property type="component" value="Unassembled WGS sequence"/>
</dbReference>
<evidence type="ECO:0000313" key="3">
    <source>
        <dbReference type="Proteomes" id="UP000282028"/>
    </source>
</evidence>
<keyword evidence="1" id="KW-1133">Transmembrane helix</keyword>
<dbReference type="RefSeq" id="WP_122908728.1">
    <property type="nucleotide sequence ID" value="NZ_CBCSBE010000005.1"/>
</dbReference>
<accession>A0A3M8CHA7</accession>
<keyword evidence="1" id="KW-0472">Membrane</keyword>
<organism evidence="2 3">
    <name type="scientific">Brevibacillus invocatus</name>
    <dbReference type="NCBI Taxonomy" id="173959"/>
    <lineage>
        <taxon>Bacteria</taxon>
        <taxon>Bacillati</taxon>
        <taxon>Bacillota</taxon>
        <taxon>Bacilli</taxon>
        <taxon>Bacillales</taxon>
        <taxon>Paenibacillaceae</taxon>
        <taxon>Brevibacillus</taxon>
    </lineage>
</organism>
<sequence length="65" mass="7353">MSIYPFIIAVFVLVAIALAATFKIGLQPEETRQRGFVERSRNLLIIYGVITIILLIALAVFLYLR</sequence>
<protein>
    <submittedName>
        <fullName evidence="2">Uncharacterized protein</fullName>
    </submittedName>
</protein>
<gene>
    <name evidence="2" type="ORF">EDM52_09330</name>
</gene>
<keyword evidence="3" id="KW-1185">Reference proteome</keyword>
<reference evidence="2 3" key="1">
    <citation type="submission" date="2018-10" db="EMBL/GenBank/DDBJ databases">
        <title>Phylogenomics of Brevibacillus.</title>
        <authorList>
            <person name="Dunlap C."/>
        </authorList>
    </citation>
    <scope>NUCLEOTIDE SEQUENCE [LARGE SCALE GENOMIC DNA]</scope>
    <source>
        <strain evidence="2 3">JCM 12215</strain>
    </source>
</reference>
<name>A0A3M8CHA7_9BACL</name>
<evidence type="ECO:0000313" key="2">
    <source>
        <dbReference type="EMBL" id="RNB74911.1"/>
    </source>
</evidence>
<dbReference type="AlphaFoldDB" id="A0A3M8CHA7"/>
<keyword evidence="1" id="KW-0812">Transmembrane</keyword>
<dbReference type="EMBL" id="RHHR01000013">
    <property type="protein sequence ID" value="RNB74911.1"/>
    <property type="molecule type" value="Genomic_DNA"/>
</dbReference>
<evidence type="ECO:0000256" key="1">
    <source>
        <dbReference type="SAM" id="Phobius"/>
    </source>
</evidence>
<comment type="caution">
    <text evidence="2">The sequence shown here is derived from an EMBL/GenBank/DDBJ whole genome shotgun (WGS) entry which is preliminary data.</text>
</comment>